<reference evidence="2 3" key="1">
    <citation type="submission" date="2019-08" db="EMBL/GenBank/DDBJ databases">
        <title>Hyperibacter terrae gen. nov., sp. nov. and Hyperibacter viscosus sp. nov., two new members in the family Rhodospirillaceae isolated from the rhizosphere of Hypericum perforatum.</title>
        <authorList>
            <person name="Noviana Z."/>
        </authorList>
    </citation>
    <scope>NUCLEOTIDE SEQUENCE [LARGE SCALE GENOMIC DNA]</scope>
    <source>
        <strain evidence="2 3">R5959</strain>
    </source>
</reference>
<organism evidence="2 3">
    <name type="scientific">Hypericibacter adhaerens</name>
    <dbReference type="NCBI Taxonomy" id="2602016"/>
    <lineage>
        <taxon>Bacteria</taxon>
        <taxon>Pseudomonadati</taxon>
        <taxon>Pseudomonadota</taxon>
        <taxon>Alphaproteobacteria</taxon>
        <taxon>Rhodospirillales</taxon>
        <taxon>Dongiaceae</taxon>
        <taxon>Hypericibacter</taxon>
    </lineage>
</organism>
<feature type="signal peptide" evidence="1">
    <location>
        <begin position="1"/>
        <end position="33"/>
    </location>
</feature>
<dbReference type="KEGG" id="hadh:FRZ61_44190"/>
<sequence>MSRRRFGFMLTLRAAAVLAAALLPGGALSPAFAGDPGKAEGTLTLDTTPTILTHAYAREIVAVPELRGEDTPERTIMLILTDRPMPADGRIDDTAAARLAYLRELRALVIEIDPATGRVPDGWTLLPDEELPQYFSAFEEDSPDLRLTDFAEDRAQGIVTGRIASGGPIEVVNYEERPGPQSYSFDVAFTATVLPAAQVIGTIEADKARSSEQGQAFRQFLDAVAAGDADAVRATLTSDHPLLSVLDSGAVETIQQMVFADGGSADAVYAKLEKIYLFDGTATALLRDPDGWSSYSLAMEEGRWKMGY</sequence>
<feature type="chain" id="PRO_5023896880" description="DUF2066 domain-containing protein" evidence="1">
    <location>
        <begin position="34"/>
        <end position="308"/>
    </location>
</feature>
<protein>
    <recommendedName>
        <fullName evidence="4">DUF2066 domain-containing protein</fullName>
    </recommendedName>
</protein>
<evidence type="ECO:0000313" key="3">
    <source>
        <dbReference type="Proteomes" id="UP000325797"/>
    </source>
</evidence>
<keyword evidence="3" id="KW-1185">Reference proteome</keyword>
<dbReference type="AlphaFoldDB" id="A0A5J6N3G1"/>
<gene>
    <name evidence="2" type="ORF">FRZ61_44190</name>
</gene>
<evidence type="ECO:0000256" key="1">
    <source>
        <dbReference type="SAM" id="SignalP"/>
    </source>
</evidence>
<proteinExistence type="predicted"/>
<dbReference type="EMBL" id="CP042582">
    <property type="protein sequence ID" value="QEX24478.1"/>
    <property type="molecule type" value="Genomic_DNA"/>
</dbReference>
<evidence type="ECO:0008006" key="4">
    <source>
        <dbReference type="Google" id="ProtNLM"/>
    </source>
</evidence>
<accession>A0A5J6N3G1</accession>
<keyword evidence="1" id="KW-0732">Signal</keyword>
<name>A0A5J6N3G1_9PROT</name>
<dbReference type="RefSeq" id="WP_151119754.1">
    <property type="nucleotide sequence ID" value="NZ_CP042582.1"/>
</dbReference>
<evidence type="ECO:0000313" key="2">
    <source>
        <dbReference type="EMBL" id="QEX24478.1"/>
    </source>
</evidence>
<dbReference type="Proteomes" id="UP000325797">
    <property type="component" value="Chromosome"/>
</dbReference>